<protein>
    <submittedName>
        <fullName evidence="5">Uncharacterized protein</fullName>
    </submittedName>
</protein>
<dbReference type="Gene3D" id="2.130.10.130">
    <property type="entry name" value="Integrin alpha, N-terminal"/>
    <property type="match status" value="1"/>
</dbReference>
<dbReference type="EnsemblProtists" id="EOD13154">
    <property type="protein sequence ID" value="EOD13154"/>
    <property type="gene ID" value="EMIHUDRAFT_212898"/>
</dbReference>
<dbReference type="SMART" id="SM00191">
    <property type="entry name" value="Int_alpha"/>
    <property type="match status" value="1"/>
</dbReference>
<keyword evidence="2" id="KW-0677">Repeat</keyword>
<evidence type="ECO:0000256" key="4">
    <source>
        <dbReference type="PROSITE-ProRule" id="PRU00803"/>
    </source>
</evidence>
<accession>A0A0D3IPG9</accession>
<dbReference type="InterPro" id="IPR013517">
    <property type="entry name" value="FG-GAP"/>
</dbReference>
<keyword evidence="3" id="KW-0325">Glycoprotein</keyword>
<evidence type="ECO:0000256" key="1">
    <source>
        <dbReference type="ARBA" id="ARBA00022729"/>
    </source>
</evidence>
<evidence type="ECO:0000313" key="5">
    <source>
        <dbReference type="EnsemblProtists" id="EOD13154"/>
    </source>
</evidence>
<name>A0A0D3IPG9_EMIH1</name>
<dbReference type="KEGG" id="ehx:EMIHUDRAFT_212898"/>
<reference evidence="6" key="1">
    <citation type="journal article" date="2013" name="Nature">
        <title>Pan genome of the phytoplankton Emiliania underpins its global distribution.</title>
        <authorList>
            <person name="Read B.A."/>
            <person name="Kegel J."/>
            <person name="Klute M.J."/>
            <person name="Kuo A."/>
            <person name="Lefebvre S.C."/>
            <person name="Maumus F."/>
            <person name="Mayer C."/>
            <person name="Miller J."/>
            <person name="Monier A."/>
            <person name="Salamov A."/>
            <person name="Young J."/>
            <person name="Aguilar M."/>
            <person name="Claverie J.M."/>
            <person name="Frickenhaus S."/>
            <person name="Gonzalez K."/>
            <person name="Herman E.K."/>
            <person name="Lin Y.C."/>
            <person name="Napier J."/>
            <person name="Ogata H."/>
            <person name="Sarno A.F."/>
            <person name="Shmutz J."/>
            <person name="Schroeder D."/>
            <person name="de Vargas C."/>
            <person name="Verret F."/>
            <person name="von Dassow P."/>
            <person name="Valentin K."/>
            <person name="Van de Peer Y."/>
            <person name="Wheeler G."/>
            <person name="Dacks J.B."/>
            <person name="Delwiche C.F."/>
            <person name="Dyhrman S.T."/>
            <person name="Glockner G."/>
            <person name="John U."/>
            <person name="Richards T."/>
            <person name="Worden A.Z."/>
            <person name="Zhang X."/>
            <person name="Grigoriev I.V."/>
            <person name="Allen A.E."/>
            <person name="Bidle K."/>
            <person name="Borodovsky M."/>
            <person name="Bowler C."/>
            <person name="Brownlee C."/>
            <person name="Cock J.M."/>
            <person name="Elias M."/>
            <person name="Gladyshev V.N."/>
            <person name="Groth M."/>
            <person name="Guda C."/>
            <person name="Hadaegh A."/>
            <person name="Iglesias-Rodriguez M.D."/>
            <person name="Jenkins J."/>
            <person name="Jones B.M."/>
            <person name="Lawson T."/>
            <person name="Leese F."/>
            <person name="Lindquist E."/>
            <person name="Lobanov A."/>
            <person name="Lomsadze A."/>
            <person name="Malik S.B."/>
            <person name="Marsh M.E."/>
            <person name="Mackinder L."/>
            <person name="Mock T."/>
            <person name="Mueller-Roeber B."/>
            <person name="Pagarete A."/>
            <person name="Parker M."/>
            <person name="Probert I."/>
            <person name="Quesneville H."/>
            <person name="Raines C."/>
            <person name="Rensing S.A."/>
            <person name="Riano-Pachon D.M."/>
            <person name="Richier S."/>
            <person name="Rokitta S."/>
            <person name="Shiraiwa Y."/>
            <person name="Soanes D.M."/>
            <person name="van der Giezen M."/>
            <person name="Wahlund T.M."/>
            <person name="Williams B."/>
            <person name="Wilson W."/>
            <person name="Wolfe G."/>
            <person name="Wurch L.L."/>
        </authorList>
    </citation>
    <scope>NUCLEOTIDE SEQUENCE</scope>
</reference>
<proteinExistence type="predicted"/>
<dbReference type="GeneID" id="17259253"/>
<dbReference type="Pfam" id="PF01839">
    <property type="entry name" value="FG-GAP"/>
    <property type="match status" value="1"/>
</dbReference>
<keyword evidence="1" id="KW-0732">Signal</keyword>
<dbReference type="InterPro" id="IPR013519">
    <property type="entry name" value="Int_alpha_beta-p"/>
</dbReference>
<evidence type="ECO:0000313" key="6">
    <source>
        <dbReference type="Proteomes" id="UP000013827"/>
    </source>
</evidence>
<reference evidence="5" key="2">
    <citation type="submission" date="2024-10" db="UniProtKB">
        <authorList>
            <consortium name="EnsemblProtists"/>
        </authorList>
    </citation>
    <scope>IDENTIFICATION</scope>
</reference>
<dbReference type="AlphaFoldDB" id="A0A0D3IPG9"/>
<dbReference type="RefSeq" id="XP_005765583.1">
    <property type="nucleotide sequence ID" value="XM_005765526.1"/>
</dbReference>
<sequence length="123" mass="12787">MLPSAVGLDIAITHQKISSTQGGFAGVLDDGDWFGHSVAFISDLDGDGVSDLAVGAIFDDDGGPDRGAVYILFLNTDGTVKSHTKISDTQGGFTGGLPWERRSRQSFRGGETGQLTAVTLCAP</sequence>
<evidence type="ECO:0000256" key="2">
    <source>
        <dbReference type="ARBA" id="ARBA00022737"/>
    </source>
</evidence>
<keyword evidence="6" id="KW-1185">Reference proteome</keyword>
<dbReference type="Proteomes" id="UP000013827">
    <property type="component" value="Unassembled WGS sequence"/>
</dbReference>
<feature type="repeat" description="FG-GAP" evidence="4">
    <location>
        <begin position="21"/>
        <end position="81"/>
    </location>
</feature>
<dbReference type="InterPro" id="IPR028994">
    <property type="entry name" value="Integrin_alpha_N"/>
</dbReference>
<evidence type="ECO:0000256" key="3">
    <source>
        <dbReference type="ARBA" id="ARBA00023180"/>
    </source>
</evidence>
<dbReference type="PaxDb" id="2903-EOD13154"/>
<dbReference type="SUPFAM" id="SSF69318">
    <property type="entry name" value="Integrin alpha N-terminal domain"/>
    <property type="match status" value="1"/>
</dbReference>
<dbReference type="PROSITE" id="PS51470">
    <property type="entry name" value="FG_GAP"/>
    <property type="match status" value="1"/>
</dbReference>
<organism evidence="5 6">
    <name type="scientific">Emiliania huxleyi (strain CCMP1516)</name>
    <dbReference type="NCBI Taxonomy" id="280463"/>
    <lineage>
        <taxon>Eukaryota</taxon>
        <taxon>Haptista</taxon>
        <taxon>Haptophyta</taxon>
        <taxon>Prymnesiophyceae</taxon>
        <taxon>Isochrysidales</taxon>
        <taxon>Noelaerhabdaceae</taxon>
        <taxon>Emiliania</taxon>
    </lineage>
</organism>
<dbReference type="HOGENOM" id="CLU_2019561_0_0_1"/>